<dbReference type="Proteomes" id="UP000028487">
    <property type="component" value="Unassembled WGS sequence"/>
</dbReference>
<comment type="caution">
    <text evidence="6">The sequence shown here is derived from an EMBL/GenBank/DDBJ whole genome shotgun (WGS) entry which is preliminary data.</text>
</comment>
<proteinExistence type="inferred from homology"/>
<dbReference type="InterPro" id="IPR000847">
    <property type="entry name" value="LysR_HTH_N"/>
</dbReference>
<dbReference type="Gene3D" id="1.10.10.10">
    <property type="entry name" value="Winged helix-like DNA-binding domain superfamily/Winged helix DNA-binding domain"/>
    <property type="match status" value="1"/>
</dbReference>
<keyword evidence="2" id="KW-0805">Transcription regulation</keyword>
<dbReference type="PANTHER" id="PTHR30537">
    <property type="entry name" value="HTH-TYPE TRANSCRIPTIONAL REGULATOR"/>
    <property type="match status" value="1"/>
</dbReference>
<evidence type="ECO:0000313" key="6">
    <source>
        <dbReference type="EMBL" id="CDH00002.1"/>
    </source>
</evidence>
<feature type="domain" description="HTH lysR-type" evidence="5">
    <location>
        <begin position="12"/>
        <end position="67"/>
    </location>
</feature>
<evidence type="ECO:0000256" key="4">
    <source>
        <dbReference type="ARBA" id="ARBA00023163"/>
    </source>
</evidence>
<accession>A0A077NCV2</accession>
<dbReference type="SUPFAM" id="SSF46785">
    <property type="entry name" value="Winged helix' DNA-binding domain"/>
    <property type="match status" value="1"/>
</dbReference>
<keyword evidence="3" id="KW-0238">DNA-binding</keyword>
<dbReference type="InterPro" id="IPR058163">
    <property type="entry name" value="LysR-type_TF_proteobact-type"/>
</dbReference>
<dbReference type="Pfam" id="PF03466">
    <property type="entry name" value="LysR_substrate"/>
    <property type="match status" value="1"/>
</dbReference>
<dbReference type="GO" id="GO:0043565">
    <property type="term" value="F:sequence-specific DNA binding"/>
    <property type="evidence" value="ECO:0007669"/>
    <property type="project" value="TreeGrafter"/>
</dbReference>
<dbReference type="PROSITE" id="PS50931">
    <property type="entry name" value="HTH_LYSR"/>
    <property type="match status" value="1"/>
</dbReference>
<keyword evidence="4" id="KW-0804">Transcription</keyword>
<gene>
    <name evidence="6" type="ORF">XBFM1_1260151</name>
</gene>
<dbReference type="GO" id="GO:0006351">
    <property type="term" value="P:DNA-templated transcription"/>
    <property type="evidence" value="ECO:0007669"/>
    <property type="project" value="TreeGrafter"/>
</dbReference>
<dbReference type="Gene3D" id="3.40.190.290">
    <property type="match status" value="1"/>
</dbReference>
<dbReference type="HOGENOM" id="CLU_039613_16_2_6"/>
<evidence type="ECO:0000256" key="2">
    <source>
        <dbReference type="ARBA" id="ARBA00023015"/>
    </source>
</evidence>
<name>A0A077NCV2_XENBV</name>
<evidence type="ECO:0000259" key="5">
    <source>
        <dbReference type="PROSITE" id="PS50931"/>
    </source>
</evidence>
<dbReference type="SUPFAM" id="SSF53850">
    <property type="entry name" value="Periplasmic binding protein-like II"/>
    <property type="match status" value="1"/>
</dbReference>
<protein>
    <submittedName>
        <fullName evidence="6">Transcriptional regulatory protein</fullName>
    </submittedName>
</protein>
<dbReference type="Pfam" id="PF00126">
    <property type="entry name" value="HTH_1"/>
    <property type="match status" value="1"/>
</dbReference>
<dbReference type="PANTHER" id="PTHR30537:SF5">
    <property type="entry name" value="HTH-TYPE TRANSCRIPTIONAL ACTIVATOR TTDR-RELATED"/>
    <property type="match status" value="1"/>
</dbReference>
<organism evidence="6">
    <name type="scientific">Xenorhabdus bovienii str. feltiae Moldova</name>
    <dbReference type="NCBI Taxonomy" id="1398200"/>
    <lineage>
        <taxon>Bacteria</taxon>
        <taxon>Pseudomonadati</taxon>
        <taxon>Pseudomonadota</taxon>
        <taxon>Gammaproteobacteria</taxon>
        <taxon>Enterobacterales</taxon>
        <taxon>Morganellaceae</taxon>
        <taxon>Xenorhabdus</taxon>
    </lineage>
</organism>
<dbReference type="FunFam" id="1.10.10.10:FF:000001">
    <property type="entry name" value="LysR family transcriptional regulator"/>
    <property type="match status" value="1"/>
</dbReference>
<dbReference type="EMBL" id="CBSV010000031">
    <property type="protein sequence ID" value="CDH00002.1"/>
    <property type="molecule type" value="Genomic_DNA"/>
</dbReference>
<reference evidence="6" key="1">
    <citation type="submission" date="2013-07" db="EMBL/GenBank/DDBJ databases">
        <title>Sub-species coevolution in mutualistic symbiosis.</title>
        <authorList>
            <person name="Murfin K."/>
            <person name="Klassen J."/>
            <person name="Lee M."/>
            <person name="Forst S."/>
            <person name="Stock P."/>
            <person name="Goodrich-Blair H."/>
        </authorList>
    </citation>
    <scope>NUCLEOTIDE SEQUENCE [LARGE SCALE GENOMIC DNA]</scope>
    <source>
        <strain evidence="6">Feltiae Moldova</strain>
    </source>
</reference>
<dbReference type="CDD" id="cd08422">
    <property type="entry name" value="PBP2_CrgA_like"/>
    <property type="match status" value="1"/>
</dbReference>
<evidence type="ECO:0000256" key="1">
    <source>
        <dbReference type="ARBA" id="ARBA00009437"/>
    </source>
</evidence>
<dbReference type="InterPro" id="IPR036390">
    <property type="entry name" value="WH_DNA-bd_sf"/>
</dbReference>
<dbReference type="GO" id="GO:0003700">
    <property type="term" value="F:DNA-binding transcription factor activity"/>
    <property type="evidence" value="ECO:0007669"/>
    <property type="project" value="InterPro"/>
</dbReference>
<sequence>MANIIQMPFDHLSDILVFVRVADAHSFTMAAEKLGISRSATGKCITRLEKCLTTRLIHRTTRSVSLTEEGQVFYEHAIRILAEVDEVGNVINKRNQTPKGRLRIDLPVAFGRLHVLPILRNFLERWPEVDAEVTFSDEYSDLVRDGIDLTIRIGGNDDSRLVRKVLAPHRLITCASPHYLETHGIPEVPDDLLHHDTLVFSHRGMPVPWHYEVNSQHRDYPAKGRMRFNNTEALRDAALAGCGLCQVGAFLVGEQVAASTLVPVLDRFCRTEPPICAVYPTKRHLSPKVKGFIAAIEDCWHGQAVWEPT</sequence>
<comment type="similarity">
    <text evidence="1">Belongs to the LysR transcriptional regulatory family.</text>
</comment>
<dbReference type="InterPro" id="IPR005119">
    <property type="entry name" value="LysR_subst-bd"/>
</dbReference>
<dbReference type="AlphaFoldDB" id="A0A077NCV2"/>
<evidence type="ECO:0000256" key="3">
    <source>
        <dbReference type="ARBA" id="ARBA00023125"/>
    </source>
</evidence>
<dbReference type="InterPro" id="IPR036388">
    <property type="entry name" value="WH-like_DNA-bd_sf"/>
</dbReference>